<evidence type="ECO:0000313" key="3">
    <source>
        <dbReference type="Proteomes" id="UP000797356"/>
    </source>
</evidence>
<reference evidence="2" key="1">
    <citation type="journal article" date="2017" name="Gigascience">
        <title>The genome draft of coconut (Cocos nucifera).</title>
        <authorList>
            <person name="Xiao Y."/>
            <person name="Xu P."/>
            <person name="Fan H."/>
            <person name="Baudouin L."/>
            <person name="Xia W."/>
            <person name="Bocs S."/>
            <person name="Xu J."/>
            <person name="Li Q."/>
            <person name="Guo A."/>
            <person name="Zhou L."/>
            <person name="Li J."/>
            <person name="Wu Y."/>
            <person name="Ma Z."/>
            <person name="Armero A."/>
            <person name="Issali A.E."/>
            <person name="Liu N."/>
            <person name="Peng M."/>
            <person name="Yang Y."/>
        </authorList>
    </citation>
    <scope>NUCLEOTIDE SEQUENCE</scope>
    <source>
        <tissue evidence="2">Spear leaf of Hainan Tall coconut</tissue>
    </source>
</reference>
<name>A0A8K0HWF4_COCNU</name>
<evidence type="ECO:0000256" key="1">
    <source>
        <dbReference type="SAM" id="MobiDB-lite"/>
    </source>
</evidence>
<comment type="caution">
    <text evidence="2">The sequence shown here is derived from an EMBL/GenBank/DDBJ whole genome shotgun (WGS) entry which is preliminary data.</text>
</comment>
<dbReference type="AlphaFoldDB" id="A0A8K0HWF4"/>
<organism evidence="2 3">
    <name type="scientific">Cocos nucifera</name>
    <name type="common">Coconut palm</name>
    <dbReference type="NCBI Taxonomy" id="13894"/>
    <lineage>
        <taxon>Eukaryota</taxon>
        <taxon>Viridiplantae</taxon>
        <taxon>Streptophyta</taxon>
        <taxon>Embryophyta</taxon>
        <taxon>Tracheophyta</taxon>
        <taxon>Spermatophyta</taxon>
        <taxon>Magnoliopsida</taxon>
        <taxon>Liliopsida</taxon>
        <taxon>Arecaceae</taxon>
        <taxon>Arecoideae</taxon>
        <taxon>Cocoseae</taxon>
        <taxon>Attaleinae</taxon>
        <taxon>Cocos</taxon>
    </lineage>
</organism>
<sequence>MNAERRKIEERMHPMGKKRKKAKTEKKIRVKRSDGRKRRQRRRVADSLQACKEFWLRCGGMRVKWVVSRILREKRRQGGWIKDGFGPG</sequence>
<accession>A0A8K0HWF4</accession>
<dbReference type="Proteomes" id="UP000797356">
    <property type="component" value="Chromosome 1"/>
</dbReference>
<gene>
    <name evidence="2" type="ORF">COCNU_01G013890</name>
</gene>
<feature type="compositionally biased region" description="Basic and acidic residues" evidence="1">
    <location>
        <begin position="1"/>
        <end position="13"/>
    </location>
</feature>
<proteinExistence type="predicted"/>
<feature type="compositionally biased region" description="Basic residues" evidence="1">
    <location>
        <begin position="14"/>
        <end position="24"/>
    </location>
</feature>
<keyword evidence="3" id="KW-1185">Reference proteome</keyword>
<feature type="region of interest" description="Disordered" evidence="1">
    <location>
        <begin position="1"/>
        <end position="43"/>
    </location>
</feature>
<reference evidence="2" key="2">
    <citation type="submission" date="2019-07" db="EMBL/GenBank/DDBJ databases">
        <authorList>
            <person name="Yang Y."/>
            <person name="Bocs S."/>
            <person name="Baudouin L."/>
        </authorList>
    </citation>
    <scope>NUCLEOTIDE SEQUENCE</scope>
    <source>
        <tissue evidence="2">Spear leaf of Hainan Tall coconut</tissue>
    </source>
</reference>
<protein>
    <submittedName>
        <fullName evidence="2">Uncharacterized protein</fullName>
    </submittedName>
</protein>
<dbReference type="EMBL" id="CM017872">
    <property type="protein sequence ID" value="KAG1327455.1"/>
    <property type="molecule type" value="Genomic_DNA"/>
</dbReference>
<evidence type="ECO:0000313" key="2">
    <source>
        <dbReference type="EMBL" id="KAG1327455.1"/>
    </source>
</evidence>